<accession>A0A9D2K339</accession>
<feature type="non-terminal residue" evidence="1">
    <location>
        <position position="135"/>
    </location>
</feature>
<reference evidence="1" key="2">
    <citation type="submission" date="2021-04" db="EMBL/GenBank/DDBJ databases">
        <authorList>
            <person name="Gilroy R."/>
        </authorList>
    </citation>
    <scope>NUCLEOTIDE SEQUENCE</scope>
    <source>
        <strain evidence="1">CHK196-3914</strain>
    </source>
</reference>
<comment type="caution">
    <text evidence="1">The sequence shown here is derived from an EMBL/GenBank/DDBJ whole genome shotgun (WGS) entry which is preliminary data.</text>
</comment>
<evidence type="ECO:0000313" key="2">
    <source>
        <dbReference type="Proteomes" id="UP000824116"/>
    </source>
</evidence>
<dbReference type="Proteomes" id="UP000824116">
    <property type="component" value="Unassembled WGS sequence"/>
</dbReference>
<evidence type="ECO:0000313" key="1">
    <source>
        <dbReference type="EMBL" id="HIZ75923.1"/>
    </source>
</evidence>
<name>A0A9D2K339_9FIRM</name>
<gene>
    <name evidence="1" type="ORF">H9723_11895</name>
</gene>
<dbReference type="EMBL" id="DXAY01000271">
    <property type="protein sequence ID" value="HIZ75923.1"/>
    <property type="molecule type" value="Genomic_DNA"/>
</dbReference>
<sequence>MTNYDEKISMLVNETQITTENVDVDKLIIDNTAQKKADEAASKLFTRIQTMLESEVNAILAPRYTFENVSESGIMICGKEGNIALAKSTLFEIFTAFNNVCPIQKFEEALWVAGRRSALHFSDDFRKVMTIDNVT</sequence>
<organism evidence="1 2">
    <name type="scientific">Candidatus Mediterraneibacter stercoravium</name>
    <dbReference type="NCBI Taxonomy" id="2838685"/>
    <lineage>
        <taxon>Bacteria</taxon>
        <taxon>Bacillati</taxon>
        <taxon>Bacillota</taxon>
        <taxon>Clostridia</taxon>
        <taxon>Lachnospirales</taxon>
        <taxon>Lachnospiraceae</taxon>
        <taxon>Mediterraneibacter</taxon>
    </lineage>
</organism>
<proteinExistence type="predicted"/>
<dbReference type="AlphaFoldDB" id="A0A9D2K339"/>
<reference evidence="1" key="1">
    <citation type="journal article" date="2021" name="PeerJ">
        <title>Extensive microbial diversity within the chicken gut microbiome revealed by metagenomics and culture.</title>
        <authorList>
            <person name="Gilroy R."/>
            <person name="Ravi A."/>
            <person name="Getino M."/>
            <person name="Pursley I."/>
            <person name="Horton D.L."/>
            <person name="Alikhan N.F."/>
            <person name="Baker D."/>
            <person name="Gharbi K."/>
            <person name="Hall N."/>
            <person name="Watson M."/>
            <person name="Adriaenssens E.M."/>
            <person name="Foster-Nyarko E."/>
            <person name="Jarju S."/>
            <person name="Secka A."/>
            <person name="Antonio M."/>
            <person name="Oren A."/>
            <person name="Chaudhuri R.R."/>
            <person name="La Ragione R."/>
            <person name="Hildebrand F."/>
            <person name="Pallen M.J."/>
        </authorList>
    </citation>
    <scope>NUCLEOTIDE SEQUENCE</scope>
    <source>
        <strain evidence="1">CHK196-3914</strain>
    </source>
</reference>
<protein>
    <submittedName>
        <fullName evidence="1">Uncharacterized protein</fullName>
    </submittedName>
</protein>